<keyword evidence="4" id="KW-1185">Reference proteome</keyword>
<proteinExistence type="inferred from homology"/>
<protein>
    <recommendedName>
        <fullName evidence="5">Cilia- and flagella-associated protein 97</fullName>
    </recommendedName>
</protein>
<evidence type="ECO:0008006" key="5">
    <source>
        <dbReference type="Google" id="ProtNLM"/>
    </source>
</evidence>
<evidence type="ECO:0000256" key="1">
    <source>
        <dbReference type="ARBA" id="ARBA00008315"/>
    </source>
</evidence>
<feature type="compositionally biased region" description="Basic and acidic residues" evidence="2">
    <location>
        <begin position="184"/>
        <end position="194"/>
    </location>
</feature>
<evidence type="ECO:0000313" key="4">
    <source>
        <dbReference type="Proteomes" id="UP001208570"/>
    </source>
</evidence>
<dbReference type="EMBL" id="JAODUP010000692">
    <property type="protein sequence ID" value="KAK2145250.1"/>
    <property type="molecule type" value="Genomic_DNA"/>
</dbReference>
<dbReference type="Pfam" id="PF13879">
    <property type="entry name" value="Hmw_CFAP97"/>
    <property type="match status" value="1"/>
</dbReference>
<feature type="compositionally biased region" description="Basic and acidic residues" evidence="2">
    <location>
        <begin position="159"/>
        <end position="175"/>
    </location>
</feature>
<sequence length="267" mass="33003">MHRCYQPILPSHNKLLQKRWDNTYYDEHRRKVQEARPMVDTRPPQTYLHLHLKLKKLQLEEERLSTVERDNRILLEKMSYIMRTRGRVDNRNNYEYKSLNREKRMRELLRITQENQEILRRITQRKPQYDHYKWQRQWEENQRFMDDIAAYPRDWWKKDSKPERKREKTNLSERSRRNKSKEKKAKDEREHKTEDEDEEKDEVREEQDDKRPDKKPEKPAKKHDEETSETETKSKKSEPRDTPQDKNTESNKSSRGESPQKEVEADD</sequence>
<dbReference type="Proteomes" id="UP001208570">
    <property type="component" value="Unassembled WGS sequence"/>
</dbReference>
<dbReference type="InterPro" id="IPR038792">
    <property type="entry name" value="CFAP97D1/2"/>
</dbReference>
<feature type="region of interest" description="Disordered" evidence="2">
    <location>
        <begin position="159"/>
        <end position="267"/>
    </location>
</feature>
<feature type="compositionally biased region" description="Basic and acidic residues" evidence="2">
    <location>
        <begin position="201"/>
        <end position="267"/>
    </location>
</feature>
<comment type="similarity">
    <text evidence="1">Belongs to the CFAP97 family.</text>
</comment>
<dbReference type="PANTHER" id="PTHR33768">
    <property type="entry name" value="MIP11318P"/>
    <property type="match status" value="1"/>
</dbReference>
<dbReference type="InterPro" id="IPR029488">
    <property type="entry name" value="Hmw/CFAP97"/>
</dbReference>
<gene>
    <name evidence="3" type="ORF">LSH36_692g01000</name>
</gene>
<evidence type="ECO:0000313" key="3">
    <source>
        <dbReference type="EMBL" id="KAK2145250.1"/>
    </source>
</evidence>
<reference evidence="3" key="1">
    <citation type="journal article" date="2023" name="Mol. Biol. Evol.">
        <title>Third-Generation Sequencing Reveals the Adaptive Role of the Epigenome in Three Deep-Sea Polychaetes.</title>
        <authorList>
            <person name="Perez M."/>
            <person name="Aroh O."/>
            <person name="Sun Y."/>
            <person name="Lan Y."/>
            <person name="Juniper S.K."/>
            <person name="Young C.R."/>
            <person name="Angers B."/>
            <person name="Qian P.Y."/>
        </authorList>
    </citation>
    <scope>NUCLEOTIDE SEQUENCE</scope>
    <source>
        <strain evidence="3">P08H-3</strain>
    </source>
</reference>
<dbReference type="AlphaFoldDB" id="A0AAD9J435"/>
<accession>A0AAD9J435</accession>
<evidence type="ECO:0000256" key="2">
    <source>
        <dbReference type="SAM" id="MobiDB-lite"/>
    </source>
</evidence>
<organism evidence="3 4">
    <name type="scientific">Paralvinella palmiformis</name>
    <dbReference type="NCBI Taxonomy" id="53620"/>
    <lineage>
        <taxon>Eukaryota</taxon>
        <taxon>Metazoa</taxon>
        <taxon>Spiralia</taxon>
        <taxon>Lophotrochozoa</taxon>
        <taxon>Annelida</taxon>
        <taxon>Polychaeta</taxon>
        <taxon>Sedentaria</taxon>
        <taxon>Canalipalpata</taxon>
        <taxon>Terebellida</taxon>
        <taxon>Terebelliformia</taxon>
        <taxon>Alvinellidae</taxon>
        <taxon>Paralvinella</taxon>
    </lineage>
</organism>
<name>A0AAD9J435_9ANNE</name>
<comment type="caution">
    <text evidence="3">The sequence shown here is derived from an EMBL/GenBank/DDBJ whole genome shotgun (WGS) entry which is preliminary data.</text>
</comment>
<dbReference type="PANTHER" id="PTHR33768:SF3">
    <property type="entry name" value="MIP11318P"/>
    <property type="match status" value="1"/>
</dbReference>